<dbReference type="GO" id="GO:0019441">
    <property type="term" value="P:L-tryptophan catabolic process to kynurenine"/>
    <property type="evidence" value="ECO:0007669"/>
    <property type="project" value="TreeGrafter"/>
</dbReference>
<comment type="caution">
    <text evidence="4">Lacks conserved residue(s) required for the propagation of feature annotation.</text>
</comment>
<evidence type="ECO:0000256" key="3">
    <source>
        <dbReference type="ARBA" id="ARBA00022898"/>
    </source>
</evidence>
<feature type="binding site" evidence="4">
    <location>
        <position position="259"/>
    </location>
    <ligand>
        <name>pyridoxal 5'-phosphate</name>
        <dbReference type="ChEBI" id="CHEBI:597326"/>
    </ligand>
</feature>
<dbReference type="PIRSF" id="PIRSF038800">
    <property type="entry name" value="KYNU"/>
    <property type="match status" value="1"/>
</dbReference>
<dbReference type="GO" id="GO:0034354">
    <property type="term" value="P:'de novo' NAD+ biosynthetic process from L-tryptophan"/>
    <property type="evidence" value="ECO:0007669"/>
    <property type="project" value="UniProtKB-UniRule"/>
</dbReference>
<evidence type="ECO:0000259" key="7">
    <source>
        <dbReference type="Pfam" id="PF00266"/>
    </source>
</evidence>
<comment type="pathway">
    <text evidence="4 5">Cofactor biosynthesis; NAD(+) biosynthesis; quinolinate from L-kynurenine: step 2/3.</text>
</comment>
<comment type="subunit">
    <text evidence="4 5">Homodimer.</text>
</comment>
<proteinExistence type="inferred from homology"/>
<dbReference type="PANTHER" id="PTHR14084:SF0">
    <property type="entry name" value="KYNURENINASE"/>
    <property type="match status" value="1"/>
</dbReference>
<dbReference type="GO" id="GO:0005737">
    <property type="term" value="C:cytoplasm"/>
    <property type="evidence" value="ECO:0007669"/>
    <property type="project" value="UniProtKB-SubCell"/>
</dbReference>
<dbReference type="NCBIfam" id="TIGR01814">
    <property type="entry name" value="kynureninase"/>
    <property type="match status" value="1"/>
</dbReference>
<dbReference type="GO" id="GO:0019805">
    <property type="term" value="P:quinolinate biosynthetic process"/>
    <property type="evidence" value="ECO:0007669"/>
    <property type="project" value="UniProtKB-UniRule"/>
</dbReference>
<dbReference type="Proteomes" id="UP000799753">
    <property type="component" value="Unassembled WGS sequence"/>
</dbReference>
<dbReference type="UniPathway" id="UPA00253">
    <property type="reaction ID" value="UER00329"/>
</dbReference>
<dbReference type="InterPro" id="IPR000192">
    <property type="entry name" value="Aminotrans_V_dom"/>
</dbReference>
<dbReference type="Pfam" id="PF00266">
    <property type="entry name" value="Aminotran_5"/>
    <property type="match status" value="1"/>
</dbReference>
<evidence type="ECO:0000313" key="9">
    <source>
        <dbReference type="Proteomes" id="UP000799753"/>
    </source>
</evidence>
<dbReference type="UniPathway" id="UPA00334">
    <property type="reaction ID" value="UER00455"/>
</dbReference>
<keyword evidence="2 4" id="KW-0378">Hydrolase</keyword>
<reference evidence="8" key="1">
    <citation type="journal article" date="2020" name="Stud. Mycol.">
        <title>101 Dothideomycetes genomes: a test case for predicting lifestyles and emergence of pathogens.</title>
        <authorList>
            <person name="Haridas S."/>
            <person name="Albert R."/>
            <person name="Binder M."/>
            <person name="Bloem J."/>
            <person name="Labutti K."/>
            <person name="Salamov A."/>
            <person name="Andreopoulos B."/>
            <person name="Baker S."/>
            <person name="Barry K."/>
            <person name="Bills G."/>
            <person name="Bluhm B."/>
            <person name="Cannon C."/>
            <person name="Castanera R."/>
            <person name="Culley D."/>
            <person name="Daum C."/>
            <person name="Ezra D."/>
            <person name="Gonzalez J."/>
            <person name="Henrissat B."/>
            <person name="Kuo A."/>
            <person name="Liang C."/>
            <person name="Lipzen A."/>
            <person name="Lutzoni F."/>
            <person name="Magnuson J."/>
            <person name="Mondo S."/>
            <person name="Nolan M."/>
            <person name="Ohm R."/>
            <person name="Pangilinan J."/>
            <person name="Park H.-J."/>
            <person name="Ramirez L."/>
            <person name="Alfaro M."/>
            <person name="Sun H."/>
            <person name="Tritt A."/>
            <person name="Yoshinaga Y."/>
            <person name="Zwiers L.-H."/>
            <person name="Turgeon B."/>
            <person name="Goodwin S."/>
            <person name="Spatafora J."/>
            <person name="Crous P."/>
            <person name="Grigoriev I."/>
        </authorList>
    </citation>
    <scope>NUCLEOTIDE SEQUENCE</scope>
    <source>
        <strain evidence="8">CBS 473.64</strain>
    </source>
</reference>
<keyword evidence="3 4" id="KW-0663">Pyridoxal phosphate</keyword>
<dbReference type="GO" id="GO:0043420">
    <property type="term" value="P:anthranilate metabolic process"/>
    <property type="evidence" value="ECO:0007669"/>
    <property type="project" value="UniProtKB-UniRule"/>
</dbReference>
<dbReference type="AlphaFoldDB" id="A0A6A6SB78"/>
<evidence type="ECO:0000256" key="6">
    <source>
        <dbReference type="SAM" id="MobiDB-lite"/>
    </source>
</evidence>
<feature type="binding site" evidence="4">
    <location>
        <position position="367"/>
    </location>
    <ligand>
        <name>pyridoxal 5'-phosphate</name>
        <dbReference type="ChEBI" id="CHEBI:597326"/>
    </ligand>
</feature>
<dbReference type="InterPro" id="IPR010111">
    <property type="entry name" value="Kynureninase"/>
</dbReference>
<feature type="binding site" evidence="4">
    <location>
        <position position="339"/>
    </location>
    <ligand>
        <name>pyridoxal 5'-phosphate</name>
        <dbReference type="ChEBI" id="CHEBI:597326"/>
    </ligand>
</feature>
<dbReference type="FunFam" id="3.40.640.10:FF:000031">
    <property type="entry name" value="Kynureninase"/>
    <property type="match status" value="1"/>
</dbReference>
<evidence type="ECO:0000256" key="4">
    <source>
        <dbReference type="HAMAP-Rule" id="MF_03017"/>
    </source>
</evidence>
<dbReference type="SUPFAM" id="SSF53383">
    <property type="entry name" value="PLP-dependent transferases"/>
    <property type="match status" value="1"/>
</dbReference>
<name>A0A6A6SB78_9PLEO</name>
<dbReference type="InterPro" id="IPR015422">
    <property type="entry name" value="PyrdxlP-dep_Trfase_small"/>
</dbReference>
<feature type="region of interest" description="Disordered" evidence="6">
    <location>
        <begin position="304"/>
        <end position="327"/>
    </location>
</feature>
<feature type="binding site" evidence="4">
    <location>
        <position position="143"/>
    </location>
    <ligand>
        <name>pyridoxal 5'-phosphate</name>
        <dbReference type="ChEBI" id="CHEBI:597326"/>
    </ligand>
</feature>
<keyword evidence="9" id="KW-1185">Reference proteome</keyword>
<dbReference type="GO" id="GO:0097053">
    <property type="term" value="P:L-kynurenine catabolic process"/>
    <property type="evidence" value="ECO:0007669"/>
    <property type="project" value="UniProtKB-UniRule"/>
</dbReference>
<dbReference type="GO" id="GO:0030170">
    <property type="term" value="F:pyridoxal phosphate binding"/>
    <property type="evidence" value="ECO:0007669"/>
    <property type="project" value="UniProtKB-UniRule"/>
</dbReference>
<organism evidence="8 9">
    <name type="scientific">Massarina eburnea CBS 473.64</name>
    <dbReference type="NCBI Taxonomy" id="1395130"/>
    <lineage>
        <taxon>Eukaryota</taxon>
        <taxon>Fungi</taxon>
        <taxon>Dikarya</taxon>
        <taxon>Ascomycota</taxon>
        <taxon>Pezizomycotina</taxon>
        <taxon>Dothideomycetes</taxon>
        <taxon>Pleosporomycetidae</taxon>
        <taxon>Pleosporales</taxon>
        <taxon>Massarineae</taxon>
        <taxon>Massarinaceae</taxon>
        <taxon>Massarina</taxon>
    </lineage>
</organism>
<dbReference type="InterPro" id="IPR015421">
    <property type="entry name" value="PyrdxlP-dep_Trfase_major"/>
</dbReference>
<feature type="modified residue" description="N6-(pyridoxal phosphate)lysine" evidence="4">
    <location>
        <position position="282"/>
    </location>
</feature>
<comment type="function">
    <text evidence="4 5">Catalyzes the cleavage of L-kynurenine (L-Kyn) and L-3-hydroxykynurenine (L-3OHKyn) into anthranilic acid (AA) and 3-hydroxyanthranilic acid (3-OHAA), respectively.</text>
</comment>
<dbReference type="EC" id="3.7.1.3" evidence="4 5"/>
<dbReference type="InterPro" id="IPR015424">
    <property type="entry name" value="PyrdxlP-dep_Trfase"/>
</dbReference>
<feature type="domain" description="Aminotransferase class V" evidence="7">
    <location>
        <begin position="122"/>
        <end position="301"/>
    </location>
</feature>
<comment type="subcellular location">
    <subcellularLocation>
        <location evidence="4 5">Cytoplasm</location>
    </subcellularLocation>
</comment>
<sequence>MSKHPNPYGNIPDAELWSEAFARKQDEKDALSQLRSEFIIPTKGDLRNRRYGPLKKSTTEAAEADEDEESIYLCGNSLGLQPRRTREYVNRYLETWASKGVFGHFKELEDGLPPWLHLDDALKEQTAKLVGALPSEVVVMETLTANLHLLMSSFYKPTADRYKIIIEGKAFPSDHYAAQSQLAHHNIPLSALVTITPPSPSSPYLSTEHILSVISQHAATTALVLLPGIQFYSGQYFDIELITRHCHSLGLVVGWDLAHAVGNVPVKLHDWNVDFAAWCNYKYMNAGPGVIGGLFVHDHHGKVEDAQPPTEDGTHANHTGDATHDNDTKLIYRPRLSGWWGSDKNSRFRMENKFVPIPGASGFQLSNPSALDMTSVLASLDVFAKTDIESLRQRSLRLTAYLEERLLRYEGGPPPYKIITPMKPSERGAQLSVLLNPGLLDHILEYIEEHGVVVDERKPDVLRIAPAPLYNSFWDLHRFIVHFHEACKKAVTLAPITRKHHIDEPVVTANVVA</sequence>
<comment type="catalytic activity">
    <reaction evidence="4 5">
        <text>L-kynurenine + H2O = anthranilate + L-alanine + H(+)</text>
        <dbReference type="Rhea" id="RHEA:16813"/>
        <dbReference type="ChEBI" id="CHEBI:15377"/>
        <dbReference type="ChEBI" id="CHEBI:15378"/>
        <dbReference type="ChEBI" id="CHEBI:16567"/>
        <dbReference type="ChEBI" id="CHEBI:57959"/>
        <dbReference type="ChEBI" id="CHEBI:57972"/>
        <dbReference type="EC" id="3.7.1.3"/>
    </reaction>
</comment>
<comment type="cofactor">
    <cofactor evidence="4 5">
        <name>pyridoxal 5'-phosphate</name>
        <dbReference type="ChEBI" id="CHEBI:597326"/>
    </cofactor>
</comment>
<dbReference type="EMBL" id="MU006778">
    <property type="protein sequence ID" value="KAF2644820.1"/>
    <property type="molecule type" value="Genomic_DNA"/>
</dbReference>
<keyword evidence="4 5" id="KW-0963">Cytoplasm</keyword>
<protein>
    <recommendedName>
        <fullName evidence="4 5">Kynureninase</fullName>
        <ecNumber evidence="4 5">3.7.1.3</ecNumber>
    </recommendedName>
    <alternativeName>
        <fullName evidence="4">Biosynthesis of nicotinic acid protein 5</fullName>
    </alternativeName>
    <alternativeName>
        <fullName evidence="4">L-kynurenine hydrolase</fullName>
    </alternativeName>
</protein>
<comment type="similarity">
    <text evidence="4 5">Belongs to the kynureninase family.</text>
</comment>
<evidence type="ECO:0000256" key="2">
    <source>
        <dbReference type="ARBA" id="ARBA00022801"/>
    </source>
</evidence>
<dbReference type="OrthoDB" id="5978656at2759"/>
<feature type="binding site" evidence="4">
    <location>
        <begin position="171"/>
        <end position="174"/>
    </location>
    <ligand>
        <name>pyridoxal 5'-phosphate</name>
        <dbReference type="ChEBI" id="CHEBI:597326"/>
    </ligand>
</feature>
<feature type="binding site" evidence="4">
    <location>
        <position position="256"/>
    </location>
    <ligand>
        <name>pyridoxal 5'-phosphate</name>
        <dbReference type="ChEBI" id="CHEBI:597326"/>
    </ligand>
</feature>
<dbReference type="HAMAP" id="MF_01970">
    <property type="entry name" value="Kynureninase"/>
    <property type="match status" value="1"/>
</dbReference>
<evidence type="ECO:0000256" key="1">
    <source>
        <dbReference type="ARBA" id="ARBA00022642"/>
    </source>
</evidence>
<comment type="pathway">
    <text evidence="4 5">Amino-acid degradation; L-kynurenine degradation; L-alanine and anthranilate from L-kynurenine: step 1/1.</text>
</comment>
<comment type="catalytic activity">
    <reaction evidence="5">
        <text>3-hydroxy-L-kynurenine + H2O = 3-hydroxyanthranilate + L-alanine + H(+)</text>
        <dbReference type="Rhea" id="RHEA:25143"/>
        <dbReference type="ChEBI" id="CHEBI:15377"/>
        <dbReference type="ChEBI" id="CHEBI:15378"/>
        <dbReference type="ChEBI" id="CHEBI:36559"/>
        <dbReference type="ChEBI" id="CHEBI:57972"/>
        <dbReference type="ChEBI" id="CHEBI:58125"/>
        <dbReference type="EC" id="3.7.1.3"/>
    </reaction>
</comment>
<evidence type="ECO:0000256" key="5">
    <source>
        <dbReference type="PIRNR" id="PIRNR038800"/>
    </source>
</evidence>
<feature type="binding site" evidence="4">
    <location>
        <position position="281"/>
    </location>
    <ligand>
        <name>pyridoxal 5'-phosphate</name>
        <dbReference type="ChEBI" id="CHEBI:597326"/>
    </ligand>
</feature>
<feature type="binding site" evidence="4">
    <location>
        <position position="144"/>
    </location>
    <ligand>
        <name>pyridoxal 5'-phosphate</name>
        <dbReference type="ChEBI" id="CHEBI:597326"/>
    </ligand>
</feature>
<dbReference type="PANTHER" id="PTHR14084">
    <property type="entry name" value="KYNURENINASE"/>
    <property type="match status" value="1"/>
</dbReference>
<dbReference type="Gene3D" id="3.40.640.10">
    <property type="entry name" value="Type I PLP-dependent aspartate aminotransferase-like (Major domain)"/>
    <property type="match status" value="1"/>
</dbReference>
<gene>
    <name evidence="4" type="primary">BNA5</name>
    <name evidence="8" type="ORF">P280DRAFT_419110</name>
</gene>
<accession>A0A6A6SB78</accession>
<dbReference type="Pfam" id="PF22580">
    <property type="entry name" value="KYNU_C"/>
    <property type="match status" value="1"/>
</dbReference>
<dbReference type="Gene3D" id="3.90.1150.10">
    <property type="entry name" value="Aspartate Aminotransferase, domain 1"/>
    <property type="match status" value="1"/>
</dbReference>
<evidence type="ECO:0000313" key="8">
    <source>
        <dbReference type="EMBL" id="KAF2644820.1"/>
    </source>
</evidence>
<keyword evidence="1 4" id="KW-0662">Pyridine nucleotide biosynthesis</keyword>
<dbReference type="GO" id="GO:0030429">
    <property type="term" value="F:kynureninase activity"/>
    <property type="evidence" value="ECO:0007669"/>
    <property type="project" value="UniProtKB-UniRule"/>
</dbReference>